<evidence type="ECO:0000256" key="1">
    <source>
        <dbReference type="ARBA" id="ARBA00006270"/>
    </source>
</evidence>
<evidence type="ECO:0000256" key="2">
    <source>
        <dbReference type="ARBA" id="ARBA00022741"/>
    </source>
</evidence>
<dbReference type="SUPFAM" id="SSF52540">
    <property type="entry name" value="P-loop containing nucleoside triphosphate hydrolases"/>
    <property type="match status" value="1"/>
</dbReference>
<gene>
    <name evidence="4" type="ORF">KUTeg_014549</name>
</gene>
<keyword evidence="2" id="KW-0547">Nucleotide-binding</keyword>
<evidence type="ECO:0000256" key="3">
    <source>
        <dbReference type="SAM" id="MobiDB-lite"/>
    </source>
</evidence>
<dbReference type="Pfam" id="PF00071">
    <property type="entry name" value="Ras"/>
    <property type="match status" value="1"/>
</dbReference>
<dbReference type="InterPro" id="IPR027417">
    <property type="entry name" value="P-loop_NTPase"/>
</dbReference>
<evidence type="ECO:0000313" key="4">
    <source>
        <dbReference type="EMBL" id="KAJ8307902.1"/>
    </source>
</evidence>
<sequence>MQPYKNCLGIILVYDITDKSTFDHLSFWINSIENLAEKEMAFGFFETSAKTGTNVFQLFQKLAYHITEMKSFHPYMLRPPEILQKTESTMQQIMPPPVTESPKKLKKSKKRKSVLTLRRRKKKSKKENSVLSKEQLIEMKLKYQSTSRKTTHNTQSQKQVQHRKTELKYCCVIS</sequence>
<reference evidence="4 5" key="1">
    <citation type="submission" date="2022-12" db="EMBL/GenBank/DDBJ databases">
        <title>Chromosome-level genome of Tegillarca granosa.</title>
        <authorList>
            <person name="Kim J."/>
        </authorList>
    </citation>
    <scope>NUCLEOTIDE SEQUENCE [LARGE SCALE GENOMIC DNA]</scope>
    <source>
        <strain evidence="4">Teg-2019</strain>
        <tissue evidence="4">Adductor muscle</tissue>
    </source>
</reference>
<dbReference type="SMART" id="SM00175">
    <property type="entry name" value="RAB"/>
    <property type="match status" value="1"/>
</dbReference>
<evidence type="ECO:0000313" key="5">
    <source>
        <dbReference type="Proteomes" id="UP001217089"/>
    </source>
</evidence>
<organism evidence="4 5">
    <name type="scientific">Tegillarca granosa</name>
    <name type="common">Malaysian cockle</name>
    <name type="synonym">Anadara granosa</name>
    <dbReference type="NCBI Taxonomy" id="220873"/>
    <lineage>
        <taxon>Eukaryota</taxon>
        <taxon>Metazoa</taxon>
        <taxon>Spiralia</taxon>
        <taxon>Lophotrochozoa</taxon>
        <taxon>Mollusca</taxon>
        <taxon>Bivalvia</taxon>
        <taxon>Autobranchia</taxon>
        <taxon>Pteriomorphia</taxon>
        <taxon>Arcoida</taxon>
        <taxon>Arcoidea</taxon>
        <taxon>Arcidae</taxon>
        <taxon>Tegillarca</taxon>
    </lineage>
</organism>
<accession>A0ABQ9EWD9</accession>
<keyword evidence="5" id="KW-1185">Reference proteome</keyword>
<protein>
    <submittedName>
        <fullName evidence="4">Uncharacterized protein</fullName>
    </submittedName>
</protein>
<name>A0ABQ9EWD9_TEGGR</name>
<dbReference type="PANTHER" id="PTHR47978">
    <property type="match status" value="1"/>
</dbReference>
<feature type="compositionally biased region" description="Basic residues" evidence="3">
    <location>
        <begin position="104"/>
        <end position="125"/>
    </location>
</feature>
<dbReference type="InterPro" id="IPR001806">
    <property type="entry name" value="Small_GTPase"/>
</dbReference>
<dbReference type="EMBL" id="JARBDR010000686">
    <property type="protein sequence ID" value="KAJ8307902.1"/>
    <property type="molecule type" value="Genomic_DNA"/>
</dbReference>
<dbReference type="Proteomes" id="UP001217089">
    <property type="component" value="Unassembled WGS sequence"/>
</dbReference>
<comment type="similarity">
    <text evidence="1">Belongs to the small GTPase superfamily. Rab family.</text>
</comment>
<dbReference type="Gene3D" id="3.40.50.300">
    <property type="entry name" value="P-loop containing nucleotide triphosphate hydrolases"/>
    <property type="match status" value="2"/>
</dbReference>
<comment type="caution">
    <text evidence="4">The sequence shown here is derived from an EMBL/GenBank/DDBJ whole genome shotgun (WGS) entry which is preliminary data.</text>
</comment>
<feature type="region of interest" description="Disordered" evidence="3">
    <location>
        <begin position="93"/>
        <end position="131"/>
    </location>
</feature>
<proteinExistence type="inferred from homology"/>